<evidence type="ECO:0000313" key="2">
    <source>
        <dbReference type="EMBL" id="GCE43967.1"/>
    </source>
</evidence>
<name>A0A402CK53_RHOWR</name>
<dbReference type="AlphaFoldDB" id="A0A402CK53"/>
<protein>
    <submittedName>
        <fullName evidence="2">Uncharacterized protein</fullName>
    </submittedName>
</protein>
<reference evidence="2 3" key="1">
    <citation type="submission" date="2018-11" db="EMBL/GenBank/DDBJ databases">
        <title>Microbial catabolism of amino acid.</title>
        <authorList>
            <person name="Hibi M."/>
            <person name="Ogawa J."/>
        </authorList>
    </citation>
    <scope>NUCLEOTIDE SEQUENCE [LARGE SCALE GENOMIC DNA]</scope>
    <source>
        <strain evidence="2 3">C31-06</strain>
    </source>
</reference>
<dbReference type="Proteomes" id="UP000287519">
    <property type="component" value="Unassembled WGS sequence"/>
</dbReference>
<feature type="region of interest" description="Disordered" evidence="1">
    <location>
        <begin position="24"/>
        <end position="47"/>
    </location>
</feature>
<comment type="caution">
    <text evidence="2">The sequence shown here is derived from an EMBL/GenBank/DDBJ whole genome shotgun (WGS) entry which is preliminary data.</text>
</comment>
<keyword evidence="3" id="KW-1185">Reference proteome</keyword>
<organism evidence="2 3">
    <name type="scientific">Rhodococcus wratislaviensis</name>
    <name type="common">Tsukamurella wratislaviensis</name>
    <dbReference type="NCBI Taxonomy" id="44752"/>
    <lineage>
        <taxon>Bacteria</taxon>
        <taxon>Bacillati</taxon>
        <taxon>Actinomycetota</taxon>
        <taxon>Actinomycetes</taxon>
        <taxon>Mycobacteriales</taxon>
        <taxon>Nocardiaceae</taxon>
        <taxon>Rhodococcus</taxon>
    </lineage>
</organism>
<accession>A0A402CK53</accession>
<sequence>MRVDARSVGPHLFRAVPRTDPTLLHRIGIRRAQPPATPRSGTARTHH</sequence>
<evidence type="ECO:0000313" key="3">
    <source>
        <dbReference type="Proteomes" id="UP000287519"/>
    </source>
</evidence>
<proteinExistence type="predicted"/>
<evidence type="ECO:0000256" key="1">
    <source>
        <dbReference type="SAM" id="MobiDB-lite"/>
    </source>
</evidence>
<dbReference type="EMBL" id="BHYM01000085">
    <property type="protein sequence ID" value="GCE43967.1"/>
    <property type="molecule type" value="Genomic_DNA"/>
</dbReference>
<gene>
    <name evidence="2" type="ORF">Rhow_008265</name>
</gene>